<evidence type="ECO:0000313" key="2">
    <source>
        <dbReference type="Proteomes" id="UP000051658"/>
    </source>
</evidence>
<accession>A0A0R2I1W0</accession>
<dbReference type="AlphaFoldDB" id="A0A0R2I1W0"/>
<dbReference type="GeneID" id="89588653"/>
<organism evidence="1 2">
    <name type="scientific">Carnobacterium divergens DSM 20623</name>
    <dbReference type="NCBI Taxonomy" id="1449336"/>
    <lineage>
        <taxon>Bacteria</taxon>
        <taxon>Bacillati</taxon>
        <taxon>Bacillota</taxon>
        <taxon>Bacilli</taxon>
        <taxon>Lactobacillales</taxon>
        <taxon>Carnobacteriaceae</taxon>
        <taxon>Carnobacterium</taxon>
    </lineage>
</organism>
<protein>
    <recommendedName>
        <fullName evidence="3">DUF2187 domain-containing protein</fullName>
    </recommendedName>
</protein>
<comment type="caution">
    <text evidence="1">The sequence shown here is derived from an EMBL/GenBank/DDBJ whole genome shotgun (WGS) entry which is preliminary data.</text>
</comment>
<dbReference type="PATRIC" id="fig|1449336.4.peg.1427"/>
<proteinExistence type="predicted"/>
<dbReference type="eggNOG" id="ENOG5032RTD">
    <property type="taxonomic scope" value="Bacteria"/>
</dbReference>
<reference evidence="1 2" key="1">
    <citation type="journal article" date="2015" name="Genome Announc.">
        <title>Expanding the biotechnology potential of lactobacilli through comparative genomics of 213 strains and associated genera.</title>
        <authorList>
            <person name="Sun Z."/>
            <person name="Harris H.M."/>
            <person name="McCann A."/>
            <person name="Guo C."/>
            <person name="Argimon S."/>
            <person name="Zhang W."/>
            <person name="Yang X."/>
            <person name="Jeffery I.B."/>
            <person name="Cooney J.C."/>
            <person name="Kagawa T.F."/>
            <person name="Liu W."/>
            <person name="Song Y."/>
            <person name="Salvetti E."/>
            <person name="Wrobel A."/>
            <person name="Rasinkangas P."/>
            <person name="Parkhill J."/>
            <person name="Rea M.C."/>
            <person name="O'Sullivan O."/>
            <person name="Ritari J."/>
            <person name="Douillard F.P."/>
            <person name="Paul Ross R."/>
            <person name="Yang R."/>
            <person name="Briner A.E."/>
            <person name="Felis G.E."/>
            <person name="de Vos W.M."/>
            <person name="Barrangou R."/>
            <person name="Klaenhammer T.R."/>
            <person name="Caufield P.W."/>
            <person name="Cui Y."/>
            <person name="Zhang H."/>
            <person name="O'Toole P.W."/>
        </authorList>
    </citation>
    <scope>NUCLEOTIDE SEQUENCE [LARGE SCALE GENOMIC DNA]</scope>
    <source>
        <strain evidence="1 2">DSM 20623</strain>
    </source>
</reference>
<sequence length="115" mass="12812">MGNKITNEIQSVVETELRKGASKSRIATLLGVPYEEANAIIDAVKESFRPDLGDEIKFTFRDEKMAGVIKKLLTNSAVVEIFWEQSSPTMKDICETKTIVNFKDIIEITNAEATS</sequence>
<dbReference type="EMBL" id="JQBS01000032">
    <property type="protein sequence ID" value="KRN56284.1"/>
    <property type="molecule type" value="Genomic_DNA"/>
</dbReference>
<gene>
    <name evidence="1" type="ORF">IV74_GL001397</name>
</gene>
<keyword evidence="2" id="KW-1185">Reference proteome</keyword>
<dbReference type="Proteomes" id="UP000051658">
    <property type="component" value="Unassembled WGS sequence"/>
</dbReference>
<dbReference type="RefSeq" id="WP_034570242.1">
    <property type="nucleotide sequence ID" value="NZ_JQBS01000032.1"/>
</dbReference>
<evidence type="ECO:0008006" key="3">
    <source>
        <dbReference type="Google" id="ProtNLM"/>
    </source>
</evidence>
<name>A0A0R2I1W0_CARDV</name>
<evidence type="ECO:0000313" key="1">
    <source>
        <dbReference type="EMBL" id="KRN56284.1"/>
    </source>
</evidence>